<organism evidence="7">
    <name type="scientific">bioreactor metagenome</name>
    <dbReference type="NCBI Taxonomy" id="1076179"/>
    <lineage>
        <taxon>unclassified sequences</taxon>
        <taxon>metagenomes</taxon>
        <taxon>ecological metagenomes</taxon>
    </lineage>
</organism>
<gene>
    <name evidence="7" type="ORF">SDC9_98310</name>
</gene>
<dbReference type="SUPFAM" id="SSF53920">
    <property type="entry name" value="Fe-only hydrogenase"/>
    <property type="match status" value="1"/>
</dbReference>
<feature type="domain" description="4Fe-4S" evidence="6">
    <location>
        <begin position="160"/>
        <end position="219"/>
    </location>
</feature>
<evidence type="ECO:0000256" key="1">
    <source>
        <dbReference type="ARBA" id="ARBA00022485"/>
    </source>
</evidence>
<dbReference type="PROSITE" id="PS51656">
    <property type="entry name" value="4FE4S"/>
    <property type="match status" value="1"/>
</dbReference>
<dbReference type="EMBL" id="VSSQ01013470">
    <property type="protein sequence ID" value="MPM51561.1"/>
    <property type="molecule type" value="Genomic_DNA"/>
</dbReference>
<proteinExistence type="predicted"/>
<feature type="compositionally biased region" description="Basic and acidic residues" evidence="5">
    <location>
        <begin position="220"/>
        <end position="234"/>
    </location>
</feature>
<dbReference type="InterPro" id="IPR004108">
    <property type="entry name" value="Fe_hydrogenase_lsu_C"/>
</dbReference>
<dbReference type="Gene3D" id="1.10.15.40">
    <property type="entry name" value="Electron transport complex subunit B, putative Fe-S cluster"/>
    <property type="match status" value="1"/>
</dbReference>
<reference evidence="7" key="1">
    <citation type="submission" date="2019-08" db="EMBL/GenBank/DDBJ databases">
        <authorList>
            <person name="Kucharzyk K."/>
            <person name="Murdoch R.W."/>
            <person name="Higgins S."/>
            <person name="Loffler F."/>
        </authorList>
    </citation>
    <scope>NUCLEOTIDE SEQUENCE</scope>
</reference>
<dbReference type="InterPro" id="IPR007202">
    <property type="entry name" value="4Fe-4S_dom"/>
</dbReference>
<accession>A0A645AGZ6</accession>
<dbReference type="Pfam" id="PF02906">
    <property type="entry name" value="Fe_hyd_lg_C"/>
    <property type="match status" value="1"/>
</dbReference>
<dbReference type="AlphaFoldDB" id="A0A645AGZ6"/>
<evidence type="ECO:0000313" key="7">
    <source>
        <dbReference type="EMBL" id="MPM51561.1"/>
    </source>
</evidence>
<keyword evidence="3" id="KW-0408">Iron</keyword>
<sequence>MEQKSNVDYVVSMSDIYFKLIGVMKKSKLPQTSSQSGMIGMSWASTGGEASALFNDKYLAADGIENVIRVLDEIETGHFPMLQFVELNACPGGCVGGVATVENPYIARVRMRALRRYLPVSLNRLSKDDPEYLPKDMLFKHELEYRPVGKFDEDRALAMQKMSEIEALAETLPALDCGSCGAPTCRAFAEDVVLGGRSVDECIVYMRERIQKLAAEQEAEQTKNDESGSEGEAK</sequence>
<keyword evidence="2" id="KW-0479">Metal-binding</keyword>
<keyword evidence="1" id="KW-0004">4Fe-4S</keyword>
<dbReference type="Pfam" id="PF04060">
    <property type="entry name" value="FeS"/>
    <property type="match status" value="1"/>
</dbReference>
<dbReference type="InterPro" id="IPR050395">
    <property type="entry name" value="4Fe4S_Ferredoxin_RnfB"/>
</dbReference>
<dbReference type="PANTHER" id="PTHR43560">
    <property type="entry name" value="ION-TRANSLOCATING OXIDOREDUCTASE COMPLEX SUBUNIT B"/>
    <property type="match status" value="1"/>
</dbReference>
<evidence type="ECO:0000256" key="4">
    <source>
        <dbReference type="ARBA" id="ARBA00023014"/>
    </source>
</evidence>
<keyword evidence="4" id="KW-0411">Iron-sulfur</keyword>
<evidence type="ECO:0000259" key="6">
    <source>
        <dbReference type="PROSITE" id="PS51656"/>
    </source>
</evidence>
<comment type="caution">
    <text evidence="7">The sequence shown here is derived from an EMBL/GenBank/DDBJ whole genome shotgun (WGS) entry which is preliminary data.</text>
</comment>
<evidence type="ECO:0000256" key="5">
    <source>
        <dbReference type="SAM" id="MobiDB-lite"/>
    </source>
</evidence>
<protein>
    <recommendedName>
        <fullName evidence="6">4Fe-4S domain-containing protein</fullName>
    </recommendedName>
</protein>
<dbReference type="Gene3D" id="3.40.950.10">
    <property type="entry name" value="Fe-only Hydrogenase (Larger Subunit), Chain L, domain 3"/>
    <property type="match status" value="1"/>
</dbReference>
<name>A0A645AGZ6_9ZZZZ</name>
<evidence type="ECO:0000256" key="3">
    <source>
        <dbReference type="ARBA" id="ARBA00023004"/>
    </source>
</evidence>
<dbReference type="GO" id="GO:0051539">
    <property type="term" value="F:4 iron, 4 sulfur cluster binding"/>
    <property type="evidence" value="ECO:0007669"/>
    <property type="project" value="UniProtKB-KW"/>
</dbReference>
<dbReference type="InterPro" id="IPR009016">
    <property type="entry name" value="Fe_hydrogenase"/>
</dbReference>
<evidence type="ECO:0000256" key="2">
    <source>
        <dbReference type="ARBA" id="ARBA00022723"/>
    </source>
</evidence>
<dbReference type="PANTHER" id="PTHR43560:SF1">
    <property type="entry name" value="ION-TRANSLOCATING OXIDOREDUCTASE COMPLEX SUBUNIT B"/>
    <property type="match status" value="1"/>
</dbReference>
<dbReference type="GO" id="GO:0046872">
    <property type="term" value="F:metal ion binding"/>
    <property type="evidence" value="ECO:0007669"/>
    <property type="project" value="UniProtKB-KW"/>
</dbReference>
<feature type="region of interest" description="Disordered" evidence="5">
    <location>
        <begin position="215"/>
        <end position="234"/>
    </location>
</feature>